<evidence type="ECO:0000313" key="2">
    <source>
        <dbReference type="EMBL" id="QJA02998.1"/>
    </source>
</evidence>
<accession>A0A099I7K3</accession>
<name>A0A099I7K3_CLOIN</name>
<evidence type="ECO:0000313" key="3">
    <source>
        <dbReference type="Proteomes" id="UP000030008"/>
    </source>
</evidence>
<proteinExistence type="predicted"/>
<dbReference type="AlphaFoldDB" id="A0A099I7K3"/>
<reference evidence="2 4" key="2">
    <citation type="submission" date="2020-02" db="EMBL/GenBank/DDBJ databases">
        <authorList>
            <person name="Kociolek L.K."/>
            <person name="Ozer E.A."/>
        </authorList>
    </citation>
    <scope>NUCLEOTIDE SEQUENCE [LARGE SCALE GENOMIC DNA]</scope>
    <source>
        <strain evidence="2 4">ATCC 14501</strain>
    </source>
</reference>
<evidence type="ECO:0000313" key="4">
    <source>
        <dbReference type="Proteomes" id="UP000503330"/>
    </source>
</evidence>
<organism evidence="1 3">
    <name type="scientific">Clostridium innocuum</name>
    <dbReference type="NCBI Taxonomy" id="1522"/>
    <lineage>
        <taxon>Bacteria</taxon>
        <taxon>Bacillati</taxon>
        <taxon>Bacillota</taxon>
        <taxon>Clostridia</taxon>
        <taxon>Eubacteriales</taxon>
        <taxon>Clostridiaceae</taxon>
        <taxon>Clostridium</taxon>
    </lineage>
</organism>
<dbReference type="InterPro" id="IPR010461">
    <property type="entry name" value="ComK"/>
</dbReference>
<reference evidence="1 3" key="1">
    <citation type="submission" date="2014-08" db="EMBL/GenBank/DDBJ databases">
        <title>Clostridium innocuum, an unnegligible vancomycin-resistant pathogen causing extra-intestinal infections.</title>
        <authorList>
            <person name="Feng Y."/>
            <person name="Chiu C.-H."/>
        </authorList>
    </citation>
    <scope>NUCLEOTIDE SEQUENCE [LARGE SCALE GENOMIC DNA]</scope>
    <source>
        <strain evidence="1 3">AN88</strain>
    </source>
</reference>
<evidence type="ECO:0000313" key="1">
    <source>
        <dbReference type="EMBL" id="KGJ53541.1"/>
    </source>
</evidence>
<dbReference type="RefSeq" id="WP_002608693.1">
    <property type="nucleotide sequence ID" value="NZ_BAAACC010000007.1"/>
</dbReference>
<dbReference type="Proteomes" id="UP000503330">
    <property type="component" value="Chromosome"/>
</dbReference>
<protein>
    <submittedName>
        <fullName evidence="1">Competence protein ComK</fullName>
    </submittedName>
</protein>
<dbReference type="GeneID" id="61926139"/>
<dbReference type="EMBL" id="JQIF01000039">
    <property type="protein sequence ID" value="KGJ53541.1"/>
    <property type="molecule type" value="Genomic_DNA"/>
</dbReference>
<dbReference type="EMBL" id="CP048838">
    <property type="protein sequence ID" value="QJA02998.1"/>
    <property type="molecule type" value="Genomic_DNA"/>
</dbReference>
<dbReference type="GO" id="GO:0030420">
    <property type="term" value="P:establishment of competence for transformation"/>
    <property type="evidence" value="ECO:0007669"/>
    <property type="project" value="InterPro"/>
</dbReference>
<dbReference type="Proteomes" id="UP000030008">
    <property type="component" value="Unassembled WGS sequence"/>
</dbReference>
<sequence length="137" mass="16254">MVYYLQRIDERSCLMVQENQQQARLQEPVLVILQRLCMRHGSTFEGRRAAAARNLDIHQKVPILLSEIYRDVLFPTKAMRNPDCIWINYRAVDEVHRLEKGCVVQFHDESKLSLSVDIRCIRRSMRLCERYLSFLNS</sequence>
<gene>
    <name evidence="1" type="ORF">CIAN88_09000</name>
    <name evidence="2" type="ORF">G4D54_11340</name>
</gene>
<dbReference type="Pfam" id="PF06338">
    <property type="entry name" value="ComK"/>
    <property type="match status" value="1"/>
</dbReference>